<dbReference type="Proteomes" id="UP001299220">
    <property type="component" value="Unassembled WGS sequence"/>
</dbReference>
<comment type="caution">
    <text evidence="2">The sequence shown here is derived from an EMBL/GenBank/DDBJ whole genome shotgun (WGS) entry which is preliminary data.</text>
</comment>
<feature type="transmembrane region" description="Helical" evidence="1">
    <location>
        <begin position="92"/>
        <end position="112"/>
    </location>
</feature>
<dbReference type="Pfam" id="PF03729">
    <property type="entry name" value="DUF308"/>
    <property type="match status" value="1"/>
</dbReference>
<dbReference type="InterPro" id="IPR052712">
    <property type="entry name" value="Acid_resist_chaperone_HdeD"/>
</dbReference>
<evidence type="ECO:0000313" key="2">
    <source>
        <dbReference type="EMBL" id="MCF2652150.1"/>
    </source>
</evidence>
<feature type="transmembrane region" description="Helical" evidence="1">
    <location>
        <begin position="38"/>
        <end position="56"/>
    </location>
</feature>
<sequence length="185" mass="20076">MFKHFWSRSASISMALLYVLLGLVLILFPGLTGTVFCWVLAIAALAYAVSRFWFFYQARKDGFTAAGTLTLGLLLAAFGIFCIARPDVILSFLPLTLGILMLVDGIGKLPLAINGLSLHSPYRFPLLLSALLPLALGIVLIANPFGAAKAVIVFFGVSLLLDGILDLVTAIQTRRAEKSEYKDIR</sequence>
<feature type="transmembrane region" description="Helical" evidence="1">
    <location>
        <begin position="12"/>
        <end position="32"/>
    </location>
</feature>
<dbReference type="PANTHER" id="PTHR34989:SF1">
    <property type="entry name" value="PROTEIN HDED"/>
    <property type="match status" value="1"/>
</dbReference>
<feature type="transmembrane region" description="Helical" evidence="1">
    <location>
        <begin position="63"/>
        <end position="86"/>
    </location>
</feature>
<reference evidence="2 3" key="1">
    <citation type="submission" date="2020-12" db="EMBL/GenBank/DDBJ databases">
        <title>Whole genome sequences of gut porcine anaerobes.</title>
        <authorList>
            <person name="Kubasova T."/>
            <person name="Jahodarova E."/>
            <person name="Rychlik I."/>
        </authorList>
    </citation>
    <scope>NUCLEOTIDE SEQUENCE [LARGE SCALE GENOMIC DNA]</scope>
    <source>
        <strain evidence="2 3">An867</strain>
    </source>
</reference>
<dbReference type="RefSeq" id="WP_235323169.1">
    <property type="nucleotide sequence ID" value="NZ_JAFBIT010000001.1"/>
</dbReference>
<keyword evidence="1" id="KW-0472">Membrane</keyword>
<keyword evidence="1" id="KW-0812">Transmembrane</keyword>
<organism evidence="2 3">
    <name type="scientific">Anaeromassilibacillus senegalensis</name>
    <dbReference type="NCBI Taxonomy" id="1673717"/>
    <lineage>
        <taxon>Bacteria</taxon>
        <taxon>Bacillati</taxon>
        <taxon>Bacillota</taxon>
        <taxon>Clostridia</taxon>
        <taxon>Eubacteriales</taxon>
        <taxon>Acutalibacteraceae</taxon>
        <taxon>Anaeromassilibacillus</taxon>
    </lineage>
</organism>
<name>A0ABS9CMY7_9FIRM</name>
<evidence type="ECO:0000256" key="1">
    <source>
        <dbReference type="SAM" id="Phobius"/>
    </source>
</evidence>
<accession>A0ABS9CMY7</accession>
<evidence type="ECO:0000313" key="3">
    <source>
        <dbReference type="Proteomes" id="UP001299220"/>
    </source>
</evidence>
<protein>
    <submittedName>
        <fullName evidence="2">DUF308 domain-containing protein</fullName>
    </submittedName>
</protein>
<gene>
    <name evidence="2" type="ORF">JQM67_06015</name>
</gene>
<proteinExistence type="predicted"/>
<dbReference type="PANTHER" id="PTHR34989">
    <property type="entry name" value="PROTEIN HDED"/>
    <property type="match status" value="1"/>
</dbReference>
<feature type="transmembrane region" description="Helical" evidence="1">
    <location>
        <begin position="124"/>
        <end position="145"/>
    </location>
</feature>
<dbReference type="InterPro" id="IPR005325">
    <property type="entry name" value="DUF308_memb"/>
</dbReference>
<keyword evidence="3" id="KW-1185">Reference proteome</keyword>
<feature type="transmembrane region" description="Helical" evidence="1">
    <location>
        <begin position="151"/>
        <end position="171"/>
    </location>
</feature>
<dbReference type="EMBL" id="JAFBIT010000001">
    <property type="protein sequence ID" value="MCF2652150.1"/>
    <property type="molecule type" value="Genomic_DNA"/>
</dbReference>
<keyword evidence="1" id="KW-1133">Transmembrane helix</keyword>